<accession>M5U4D4</accession>
<gene>
    <name evidence="3" type="ORF">RSSM_02268</name>
</gene>
<keyword evidence="4" id="KW-1185">Reference proteome</keyword>
<name>M5U4D4_9BACT</name>
<reference evidence="3 4" key="1">
    <citation type="journal article" date="2013" name="Mar. Genomics">
        <title>Expression of sulfatases in Rhodopirellula baltica and the diversity of sulfatases in the genus Rhodopirellula.</title>
        <authorList>
            <person name="Wegner C.E."/>
            <person name="Richter-Heitmann T."/>
            <person name="Klindworth A."/>
            <person name="Klockow C."/>
            <person name="Richter M."/>
            <person name="Achstetter T."/>
            <person name="Glockner F.O."/>
            <person name="Harder J."/>
        </authorList>
    </citation>
    <scope>NUCLEOTIDE SEQUENCE [LARGE SCALE GENOMIC DNA]</scope>
    <source>
        <strain evidence="3 4">SM41</strain>
    </source>
</reference>
<evidence type="ECO:0000256" key="2">
    <source>
        <dbReference type="SAM" id="Phobius"/>
    </source>
</evidence>
<proteinExistence type="predicted"/>
<protein>
    <submittedName>
        <fullName evidence="3">Uncharacterized protein</fullName>
    </submittedName>
</protein>
<feature type="transmembrane region" description="Helical" evidence="2">
    <location>
        <begin position="43"/>
        <end position="68"/>
    </location>
</feature>
<keyword evidence="2" id="KW-0472">Membrane</keyword>
<dbReference type="AlphaFoldDB" id="M5U4D4"/>
<dbReference type="EMBL" id="ANOH01000156">
    <property type="protein sequence ID" value="EMI56310.1"/>
    <property type="molecule type" value="Genomic_DNA"/>
</dbReference>
<keyword evidence="2" id="KW-0812">Transmembrane</keyword>
<sequence>MTLNGFPLPDWCPLPELFSPAFLADGLPALWWTVREWCFADGFVGAGVFSSINWLWVVGAVASIYCLVSAMGRRQTRLTEVLRKHVQKHKDAHMPTETANETEDSA</sequence>
<dbReference type="PATRIC" id="fig|1263870.3.peg.2414"/>
<feature type="region of interest" description="Disordered" evidence="1">
    <location>
        <begin position="87"/>
        <end position="106"/>
    </location>
</feature>
<comment type="caution">
    <text evidence="3">The sequence shown here is derived from an EMBL/GenBank/DDBJ whole genome shotgun (WGS) entry which is preliminary data.</text>
</comment>
<evidence type="ECO:0000313" key="4">
    <source>
        <dbReference type="Proteomes" id="UP000011885"/>
    </source>
</evidence>
<dbReference type="RefSeq" id="WP_008677655.1">
    <property type="nucleotide sequence ID" value="NZ_ANOH01000156.1"/>
</dbReference>
<organism evidence="3 4">
    <name type="scientific">Rhodopirellula sallentina SM41</name>
    <dbReference type="NCBI Taxonomy" id="1263870"/>
    <lineage>
        <taxon>Bacteria</taxon>
        <taxon>Pseudomonadati</taxon>
        <taxon>Planctomycetota</taxon>
        <taxon>Planctomycetia</taxon>
        <taxon>Pirellulales</taxon>
        <taxon>Pirellulaceae</taxon>
        <taxon>Rhodopirellula</taxon>
    </lineage>
</organism>
<evidence type="ECO:0000313" key="3">
    <source>
        <dbReference type="EMBL" id="EMI56310.1"/>
    </source>
</evidence>
<evidence type="ECO:0000256" key="1">
    <source>
        <dbReference type="SAM" id="MobiDB-lite"/>
    </source>
</evidence>
<keyword evidence="2" id="KW-1133">Transmembrane helix</keyword>
<dbReference type="Proteomes" id="UP000011885">
    <property type="component" value="Unassembled WGS sequence"/>
</dbReference>